<dbReference type="AlphaFoldDB" id="A0A1J1I990"/>
<name>A0A1J1I990_9DIPT</name>
<gene>
    <name evidence="2" type="primary">similar to glucosyl</name>
    <name evidence="2" type="synonym">glucuronosyl transferases</name>
    <name evidence="2" type="ORF">CLUMA_CG009003</name>
</gene>
<proteinExistence type="predicted"/>
<protein>
    <submittedName>
        <fullName evidence="2">CLUMA_CG009003, isoform A</fullName>
    </submittedName>
</protein>
<dbReference type="GO" id="GO:0008194">
    <property type="term" value="F:UDP-glycosyltransferase activity"/>
    <property type="evidence" value="ECO:0007669"/>
    <property type="project" value="InterPro"/>
</dbReference>
<reference evidence="2 3" key="1">
    <citation type="submission" date="2015-04" db="EMBL/GenBank/DDBJ databases">
        <authorList>
            <person name="Syromyatnikov M.Y."/>
            <person name="Popov V.N."/>
        </authorList>
    </citation>
    <scope>NUCLEOTIDE SEQUENCE [LARGE SCALE GENOMIC DNA]</scope>
</reference>
<dbReference type="Pfam" id="PF00201">
    <property type="entry name" value="UDPGT"/>
    <property type="match status" value="1"/>
</dbReference>
<dbReference type="Proteomes" id="UP000183832">
    <property type="component" value="Unassembled WGS sequence"/>
</dbReference>
<evidence type="ECO:0000256" key="1">
    <source>
        <dbReference type="ARBA" id="ARBA00022679"/>
    </source>
</evidence>
<evidence type="ECO:0000313" key="3">
    <source>
        <dbReference type="Proteomes" id="UP000183832"/>
    </source>
</evidence>
<dbReference type="EMBL" id="CVRI01000042">
    <property type="protein sequence ID" value="CRK95534.1"/>
    <property type="molecule type" value="Genomic_DNA"/>
</dbReference>
<keyword evidence="1" id="KW-0808">Transferase</keyword>
<keyword evidence="3" id="KW-1185">Reference proteome</keyword>
<dbReference type="SUPFAM" id="SSF53756">
    <property type="entry name" value="UDP-Glycosyltransferase/glycogen phosphorylase"/>
    <property type="match status" value="1"/>
</dbReference>
<dbReference type="InterPro" id="IPR002213">
    <property type="entry name" value="UDP_glucos_trans"/>
</dbReference>
<sequence>MIAIPFLCDHVRSASKAVRNGAAVLIDFKTSYVENFKERILSVLESSMYELNAKQISKLFQVRPQKPRAVALWGIDYVIRSSSACCSTTIYVINV</sequence>
<organism evidence="2 3">
    <name type="scientific">Clunio marinus</name>
    <dbReference type="NCBI Taxonomy" id="568069"/>
    <lineage>
        <taxon>Eukaryota</taxon>
        <taxon>Metazoa</taxon>
        <taxon>Ecdysozoa</taxon>
        <taxon>Arthropoda</taxon>
        <taxon>Hexapoda</taxon>
        <taxon>Insecta</taxon>
        <taxon>Pterygota</taxon>
        <taxon>Neoptera</taxon>
        <taxon>Endopterygota</taxon>
        <taxon>Diptera</taxon>
        <taxon>Nematocera</taxon>
        <taxon>Chironomoidea</taxon>
        <taxon>Chironomidae</taxon>
        <taxon>Clunio</taxon>
    </lineage>
</organism>
<evidence type="ECO:0000313" key="2">
    <source>
        <dbReference type="EMBL" id="CRK95534.1"/>
    </source>
</evidence>
<accession>A0A1J1I990</accession>